<dbReference type="InterPro" id="IPR001789">
    <property type="entry name" value="Sig_transdc_resp-reg_receiver"/>
</dbReference>
<keyword evidence="2" id="KW-0145">Chemotaxis</keyword>
<evidence type="ECO:0000313" key="8">
    <source>
        <dbReference type="Proteomes" id="UP001060012"/>
    </source>
</evidence>
<feature type="modified residue" description="4-aspartylphosphate" evidence="5">
    <location>
        <position position="56"/>
    </location>
</feature>
<dbReference type="EMBL" id="CP100595">
    <property type="protein sequence ID" value="UTJ07872.1"/>
    <property type="molecule type" value="Genomic_DNA"/>
</dbReference>
<sequence length="198" mass="23083">MKKFTILIIDDIEDNIYTLKFLLNSNFEDLQILEANSAKDAIFLIMQNDVDLILSDIQMPEIDGFELVEYLQSVPSTSQIPIVLITGIYHDDIYKKRAFSLSNEVVDFISKPIDDEILCQKLRVYIKIFEEKKITKENLLQKDRLIKDHNKVNSMLDNLDNINEDLQGIIKHSDEYKKLMEEEDLLIDLEEVVAKNKS</sequence>
<evidence type="ECO:0000256" key="1">
    <source>
        <dbReference type="ARBA" id="ARBA00001946"/>
    </source>
</evidence>
<dbReference type="PANTHER" id="PTHR44591:SF3">
    <property type="entry name" value="RESPONSE REGULATORY DOMAIN-CONTAINING PROTEIN"/>
    <property type="match status" value="1"/>
</dbReference>
<dbReference type="RefSeq" id="WP_254578046.1">
    <property type="nucleotide sequence ID" value="NZ_CP100595.1"/>
</dbReference>
<dbReference type="PANTHER" id="PTHR44591">
    <property type="entry name" value="STRESS RESPONSE REGULATOR PROTEIN 1"/>
    <property type="match status" value="1"/>
</dbReference>
<dbReference type="SUPFAM" id="SSF52172">
    <property type="entry name" value="CheY-like"/>
    <property type="match status" value="1"/>
</dbReference>
<evidence type="ECO:0000256" key="2">
    <source>
        <dbReference type="ARBA" id="ARBA00022500"/>
    </source>
</evidence>
<dbReference type="Pfam" id="PF00072">
    <property type="entry name" value="Response_reg"/>
    <property type="match status" value="1"/>
</dbReference>
<protein>
    <submittedName>
        <fullName evidence="7">Response regulator</fullName>
    </submittedName>
</protein>
<evidence type="ECO:0000256" key="4">
    <source>
        <dbReference type="ARBA" id="ARBA00022779"/>
    </source>
</evidence>
<dbReference type="InterPro" id="IPR050595">
    <property type="entry name" value="Bact_response_regulator"/>
</dbReference>
<gene>
    <name evidence="7" type="ORF">NJU99_07180</name>
</gene>
<evidence type="ECO:0000256" key="3">
    <source>
        <dbReference type="ARBA" id="ARBA00022553"/>
    </source>
</evidence>
<organism evidence="7 8">
    <name type="scientific">Arcobacter roscoffensis</name>
    <dbReference type="NCBI Taxonomy" id="2961520"/>
    <lineage>
        <taxon>Bacteria</taxon>
        <taxon>Pseudomonadati</taxon>
        <taxon>Campylobacterota</taxon>
        <taxon>Epsilonproteobacteria</taxon>
        <taxon>Campylobacterales</taxon>
        <taxon>Arcobacteraceae</taxon>
        <taxon>Arcobacter</taxon>
    </lineage>
</organism>
<dbReference type="PROSITE" id="PS50110">
    <property type="entry name" value="RESPONSE_REGULATORY"/>
    <property type="match status" value="1"/>
</dbReference>
<reference evidence="7" key="1">
    <citation type="submission" date="2022-07" db="EMBL/GenBank/DDBJ databases">
        <title>Arcobacter roscoffensis sp. nov., a marine bacterium isolated from coastal seawater collected from Roscoff, France.</title>
        <authorList>
            <person name="Pascual J."/>
            <person name="Lepeaux C."/>
            <person name="Methner A."/>
            <person name="Overmann J."/>
        </authorList>
    </citation>
    <scope>NUCLEOTIDE SEQUENCE</scope>
    <source>
        <strain evidence="7">ARW1-2F2</strain>
    </source>
</reference>
<dbReference type="InterPro" id="IPR011006">
    <property type="entry name" value="CheY-like_superfamily"/>
</dbReference>
<keyword evidence="3 5" id="KW-0597">Phosphoprotein</keyword>
<keyword evidence="8" id="KW-1185">Reference proteome</keyword>
<evidence type="ECO:0000259" key="6">
    <source>
        <dbReference type="PROSITE" id="PS50110"/>
    </source>
</evidence>
<name>A0ABY5E881_9BACT</name>
<proteinExistence type="predicted"/>
<feature type="domain" description="Response regulatory" evidence="6">
    <location>
        <begin position="5"/>
        <end position="126"/>
    </location>
</feature>
<accession>A0ABY5E881</accession>
<comment type="cofactor">
    <cofactor evidence="1">
        <name>Mg(2+)</name>
        <dbReference type="ChEBI" id="CHEBI:18420"/>
    </cofactor>
</comment>
<keyword evidence="4" id="KW-0283">Flagellar rotation</keyword>
<dbReference type="Proteomes" id="UP001060012">
    <property type="component" value="Chromosome"/>
</dbReference>
<evidence type="ECO:0000313" key="7">
    <source>
        <dbReference type="EMBL" id="UTJ07872.1"/>
    </source>
</evidence>
<dbReference type="SMART" id="SM00448">
    <property type="entry name" value="REC"/>
    <property type="match status" value="1"/>
</dbReference>
<evidence type="ECO:0000256" key="5">
    <source>
        <dbReference type="PROSITE-ProRule" id="PRU00169"/>
    </source>
</evidence>
<dbReference type="Gene3D" id="3.40.50.2300">
    <property type="match status" value="1"/>
</dbReference>